<dbReference type="PhylomeDB" id="A7SVV2"/>
<dbReference type="InterPro" id="IPR037185">
    <property type="entry name" value="EmrE-like"/>
</dbReference>
<evidence type="ECO:0000256" key="1">
    <source>
        <dbReference type="ARBA" id="ARBA00004141"/>
    </source>
</evidence>
<feature type="transmembrane region" description="Helical" evidence="8">
    <location>
        <begin position="266"/>
        <end position="285"/>
    </location>
</feature>
<name>A7SVV2_NEMVE</name>
<dbReference type="AlphaFoldDB" id="A7SVV2"/>
<keyword evidence="4 8" id="KW-0812">Transmembrane</keyword>
<evidence type="ECO:0000256" key="5">
    <source>
        <dbReference type="ARBA" id="ARBA00022989"/>
    </source>
</evidence>
<dbReference type="OrthoDB" id="429955at2759"/>
<comment type="subcellular location">
    <subcellularLocation>
        <location evidence="1">Membrane</location>
        <topology evidence="1">Multi-pass membrane protein</topology>
    </subcellularLocation>
</comment>
<keyword evidence="5 8" id="KW-1133">Transmembrane helix</keyword>
<evidence type="ECO:0000256" key="8">
    <source>
        <dbReference type="SAM" id="Phobius"/>
    </source>
</evidence>
<dbReference type="FunCoup" id="A7SVV2">
    <property type="interactions" value="62"/>
</dbReference>
<dbReference type="HOGENOM" id="CLU_039639_2_0_1"/>
<evidence type="ECO:0000256" key="4">
    <source>
        <dbReference type="ARBA" id="ARBA00022692"/>
    </source>
</evidence>
<keyword evidence="3" id="KW-0813">Transport</keyword>
<evidence type="ECO:0000313" key="9">
    <source>
        <dbReference type="EMBL" id="EDO32166.1"/>
    </source>
</evidence>
<dbReference type="PANTHER" id="PTHR14233:SF4">
    <property type="entry name" value="SOLUTE CARRIER FAMILY 35 MEMBER F2"/>
    <property type="match status" value="1"/>
</dbReference>
<evidence type="ECO:0000256" key="3">
    <source>
        <dbReference type="ARBA" id="ARBA00022448"/>
    </source>
</evidence>
<dbReference type="GO" id="GO:0022857">
    <property type="term" value="F:transmembrane transporter activity"/>
    <property type="evidence" value="ECO:0007669"/>
    <property type="project" value="InterPro"/>
</dbReference>
<keyword evidence="6 8" id="KW-0472">Membrane</keyword>
<feature type="transmembrane region" description="Helical" evidence="8">
    <location>
        <begin position="291"/>
        <end position="309"/>
    </location>
</feature>
<organism evidence="9 10">
    <name type="scientific">Nematostella vectensis</name>
    <name type="common">Starlet sea anemone</name>
    <dbReference type="NCBI Taxonomy" id="45351"/>
    <lineage>
        <taxon>Eukaryota</taxon>
        <taxon>Metazoa</taxon>
        <taxon>Cnidaria</taxon>
        <taxon>Anthozoa</taxon>
        <taxon>Hexacorallia</taxon>
        <taxon>Actiniaria</taxon>
        <taxon>Edwardsiidae</taxon>
        <taxon>Nematostella</taxon>
    </lineage>
</organism>
<accession>A7SVV2</accession>
<dbReference type="KEGG" id="nve:5503175"/>
<sequence length="357" mass="39925">MSEENNQLTFSCSRRTLLIICFGQLMSLCLCGTSVFSQLLASTNGIETPTSQSFLNYILLMFAFTSQLVYDWRHFVCVLKERGWKYFLLALTDVEANFLVVKAYQYTNLTSIQVLDCFALVTVLALSFIFLKVRYKWIHYGGIGVCLVGIACMVTADYFGSRNYGPGTNQVIGDILVLSGSVLYGVSNVAQEFVVKKFSKIEFLGMLGLFGSVISGIQVAILERHALEGVTWSYDVVLYFLGFAVVLFLFYALIPNLMKMSSAAMVNLSILTADFYTLLFGLFLFKDKFSALYFVAFVLTFSGVVIYNTKPEPRIPRAQPEDQYAGITQDSPDLQLHSCCQRAETHGNDEEKPIIGT</sequence>
<protein>
    <recommendedName>
        <fullName evidence="11">Solute carrier family 35 member F1</fullName>
    </recommendedName>
</protein>
<feature type="transmembrane region" description="Helical" evidence="8">
    <location>
        <begin position="138"/>
        <end position="159"/>
    </location>
</feature>
<dbReference type="EMBL" id="DS469845">
    <property type="protein sequence ID" value="EDO32166.1"/>
    <property type="molecule type" value="Genomic_DNA"/>
</dbReference>
<evidence type="ECO:0000256" key="7">
    <source>
        <dbReference type="ARBA" id="ARBA00037727"/>
    </source>
</evidence>
<dbReference type="GO" id="GO:0016020">
    <property type="term" value="C:membrane"/>
    <property type="evidence" value="ECO:0007669"/>
    <property type="project" value="UniProtKB-SubCell"/>
</dbReference>
<dbReference type="Proteomes" id="UP000001593">
    <property type="component" value="Unassembled WGS sequence"/>
</dbReference>
<reference evidence="9 10" key="1">
    <citation type="journal article" date="2007" name="Science">
        <title>Sea anemone genome reveals ancestral eumetazoan gene repertoire and genomic organization.</title>
        <authorList>
            <person name="Putnam N.H."/>
            <person name="Srivastava M."/>
            <person name="Hellsten U."/>
            <person name="Dirks B."/>
            <person name="Chapman J."/>
            <person name="Salamov A."/>
            <person name="Terry A."/>
            <person name="Shapiro H."/>
            <person name="Lindquist E."/>
            <person name="Kapitonov V.V."/>
            <person name="Jurka J."/>
            <person name="Genikhovich G."/>
            <person name="Grigoriev I.V."/>
            <person name="Lucas S.M."/>
            <person name="Steele R.E."/>
            <person name="Finnerty J.R."/>
            <person name="Technau U."/>
            <person name="Martindale M.Q."/>
            <person name="Rokhsar D.S."/>
        </authorList>
    </citation>
    <scope>NUCLEOTIDE SEQUENCE [LARGE SCALE GENOMIC DNA]</scope>
    <source>
        <strain evidence="10">CH2 X CH6</strain>
    </source>
</reference>
<gene>
    <name evidence="9" type="ORF">NEMVEDRAFT_v1g174894</name>
</gene>
<feature type="transmembrane region" description="Helical" evidence="8">
    <location>
        <begin position="17"/>
        <end position="41"/>
    </location>
</feature>
<evidence type="ECO:0000256" key="2">
    <source>
        <dbReference type="ARBA" id="ARBA00007863"/>
    </source>
</evidence>
<feature type="transmembrane region" description="Helical" evidence="8">
    <location>
        <begin position="201"/>
        <end position="221"/>
    </location>
</feature>
<keyword evidence="10" id="KW-1185">Reference proteome</keyword>
<dbReference type="SUPFAM" id="SSF103481">
    <property type="entry name" value="Multidrug resistance efflux transporter EmrE"/>
    <property type="match status" value="2"/>
</dbReference>
<feature type="transmembrane region" description="Helical" evidence="8">
    <location>
        <begin position="236"/>
        <end position="254"/>
    </location>
</feature>
<feature type="transmembrane region" description="Helical" evidence="8">
    <location>
        <begin position="171"/>
        <end position="189"/>
    </location>
</feature>
<comment type="similarity">
    <text evidence="2">Belongs to the SLC35F solute transporter family.</text>
</comment>
<dbReference type="InterPro" id="IPR052221">
    <property type="entry name" value="SLC35F_Transporter"/>
</dbReference>
<proteinExistence type="inferred from homology"/>
<dbReference type="InParanoid" id="A7SVV2"/>
<feature type="transmembrane region" description="Helical" evidence="8">
    <location>
        <begin position="53"/>
        <end position="72"/>
    </location>
</feature>
<dbReference type="OMA" id="VRYHWAQ"/>
<dbReference type="Pfam" id="PF06027">
    <property type="entry name" value="SLC35F"/>
    <property type="match status" value="1"/>
</dbReference>
<evidence type="ECO:0008006" key="11">
    <source>
        <dbReference type="Google" id="ProtNLM"/>
    </source>
</evidence>
<comment type="function">
    <text evidence="7">Putative solute transporter.</text>
</comment>
<dbReference type="InterPro" id="IPR009262">
    <property type="entry name" value="SLC35_F1/F2/F6"/>
</dbReference>
<dbReference type="eggNOG" id="KOG2766">
    <property type="taxonomic scope" value="Eukaryota"/>
</dbReference>
<dbReference type="PANTHER" id="PTHR14233">
    <property type="entry name" value="DUF914-RELATED"/>
    <property type="match status" value="1"/>
</dbReference>
<feature type="transmembrane region" description="Helical" evidence="8">
    <location>
        <begin position="110"/>
        <end position="131"/>
    </location>
</feature>
<dbReference type="STRING" id="45351.A7SVV2"/>
<evidence type="ECO:0000256" key="6">
    <source>
        <dbReference type="ARBA" id="ARBA00023136"/>
    </source>
</evidence>
<evidence type="ECO:0000313" key="10">
    <source>
        <dbReference type="Proteomes" id="UP000001593"/>
    </source>
</evidence>